<evidence type="ECO:0000313" key="1">
    <source>
        <dbReference type="EMBL" id="GAH51900.1"/>
    </source>
</evidence>
<sequence length="147" mass="17474">MKKTLFLLVLSSLVFFLFQTSCEKRTVRTGETDWDAVKAIISQHPKIFRLGFFDTEPDSLFYREITQSNADIEDTVWVHPADSLYWFDYIPLTWGDSLKGKFHYRFNGKWYEKTLYSIALTNAYFERWGDDYDPHRGWLLKKFSGTV</sequence>
<proteinExistence type="predicted"/>
<organism evidence="1">
    <name type="scientific">marine sediment metagenome</name>
    <dbReference type="NCBI Taxonomy" id="412755"/>
    <lineage>
        <taxon>unclassified sequences</taxon>
        <taxon>metagenomes</taxon>
        <taxon>ecological metagenomes</taxon>
    </lineage>
</organism>
<feature type="non-terminal residue" evidence="1">
    <location>
        <position position="147"/>
    </location>
</feature>
<reference evidence="1" key="1">
    <citation type="journal article" date="2014" name="Front. Microbiol.">
        <title>High frequency of phylogenetically diverse reductive dehalogenase-homologous genes in deep subseafloor sedimentary metagenomes.</title>
        <authorList>
            <person name="Kawai M."/>
            <person name="Futagami T."/>
            <person name="Toyoda A."/>
            <person name="Takaki Y."/>
            <person name="Nishi S."/>
            <person name="Hori S."/>
            <person name="Arai W."/>
            <person name="Tsubouchi T."/>
            <person name="Morono Y."/>
            <person name="Uchiyama I."/>
            <person name="Ito T."/>
            <person name="Fujiyama A."/>
            <person name="Inagaki F."/>
            <person name="Takami H."/>
        </authorList>
    </citation>
    <scope>NUCLEOTIDE SEQUENCE</scope>
    <source>
        <strain evidence="1">Expedition CK06-06</strain>
    </source>
</reference>
<dbReference type="EMBL" id="BARU01018050">
    <property type="protein sequence ID" value="GAH51900.1"/>
    <property type="molecule type" value="Genomic_DNA"/>
</dbReference>
<dbReference type="AlphaFoldDB" id="X1H474"/>
<accession>X1H474</accession>
<comment type="caution">
    <text evidence="1">The sequence shown here is derived from an EMBL/GenBank/DDBJ whole genome shotgun (WGS) entry which is preliminary data.</text>
</comment>
<name>X1H474_9ZZZZ</name>
<protein>
    <submittedName>
        <fullName evidence="1">Uncharacterized protein</fullName>
    </submittedName>
</protein>
<gene>
    <name evidence="1" type="ORF">S03H2_29872</name>
</gene>